<dbReference type="Proteomes" id="UP000275078">
    <property type="component" value="Unassembled WGS sequence"/>
</dbReference>
<organism evidence="2 3">
    <name type="scientific">Ascobolus immersus RN42</name>
    <dbReference type="NCBI Taxonomy" id="1160509"/>
    <lineage>
        <taxon>Eukaryota</taxon>
        <taxon>Fungi</taxon>
        <taxon>Dikarya</taxon>
        <taxon>Ascomycota</taxon>
        <taxon>Pezizomycotina</taxon>
        <taxon>Pezizomycetes</taxon>
        <taxon>Pezizales</taxon>
        <taxon>Ascobolaceae</taxon>
        <taxon>Ascobolus</taxon>
    </lineage>
</organism>
<evidence type="ECO:0000256" key="1">
    <source>
        <dbReference type="SAM" id="SignalP"/>
    </source>
</evidence>
<gene>
    <name evidence="2" type="ORF">BJ508DRAFT_131302</name>
</gene>
<evidence type="ECO:0000313" key="3">
    <source>
        <dbReference type="Proteomes" id="UP000275078"/>
    </source>
</evidence>
<proteinExistence type="predicted"/>
<keyword evidence="1" id="KW-0732">Signal</keyword>
<reference evidence="2 3" key="1">
    <citation type="journal article" date="2018" name="Nat. Ecol. Evol.">
        <title>Pezizomycetes genomes reveal the molecular basis of ectomycorrhizal truffle lifestyle.</title>
        <authorList>
            <person name="Murat C."/>
            <person name="Payen T."/>
            <person name="Noel B."/>
            <person name="Kuo A."/>
            <person name="Morin E."/>
            <person name="Chen J."/>
            <person name="Kohler A."/>
            <person name="Krizsan K."/>
            <person name="Balestrini R."/>
            <person name="Da Silva C."/>
            <person name="Montanini B."/>
            <person name="Hainaut M."/>
            <person name="Levati E."/>
            <person name="Barry K.W."/>
            <person name="Belfiori B."/>
            <person name="Cichocki N."/>
            <person name="Clum A."/>
            <person name="Dockter R.B."/>
            <person name="Fauchery L."/>
            <person name="Guy J."/>
            <person name="Iotti M."/>
            <person name="Le Tacon F."/>
            <person name="Lindquist E.A."/>
            <person name="Lipzen A."/>
            <person name="Malagnac F."/>
            <person name="Mello A."/>
            <person name="Molinier V."/>
            <person name="Miyauchi S."/>
            <person name="Poulain J."/>
            <person name="Riccioni C."/>
            <person name="Rubini A."/>
            <person name="Sitrit Y."/>
            <person name="Splivallo R."/>
            <person name="Traeger S."/>
            <person name="Wang M."/>
            <person name="Zifcakova L."/>
            <person name="Wipf D."/>
            <person name="Zambonelli A."/>
            <person name="Paolocci F."/>
            <person name="Nowrousian M."/>
            <person name="Ottonello S."/>
            <person name="Baldrian P."/>
            <person name="Spatafora J.W."/>
            <person name="Henrissat B."/>
            <person name="Nagy L.G."/>
            <person name="Aury J.M."/>
            <person name="Wincker P."/>
            <person name="Grigoriev I.V."/>
            <person name="Bonfante P."/>
            <person name="Martin F.M."/>
        </authorList>
    </citation>
    <scope>NUCLEOTIDE SEQUENCE [LARGE SCALE GENOMIC DNA]</scope>
    <source>
        <strain evidence="2 3">RN42</strain>
    </source>
</reference>
<accession>A0A3N4I245</accession>
<dbReference type="EMBL" id="ML119691">
    <property type="protein sequence ID" value="RPA80172.1"/>
    <property type="molecule type" value="Genomic_DNA"/>
</dbReference>
<feature type="chain" id="PRO_5018049083" evidence="1">
    <location>
        <begin position="23"/>
        <end position="167"/>
    </location>
</feature>
<sequence length="167" mass="19073">MHSIHWVAICLSASFSFQRAHFAATPNRIDSSFTIQLYLRIGFFRHFGLDTGTAVDPFTRHRQLRGRTDVGLDASIYQSFSWSHNSFVTLTPLFCISLLVRNDPLFLLVPFSSFLLIRVGSRLIRAACGGFLLLITYHHLVHTLRIEQGWTLHWLLAGLVHSCFGER</sequence>
<name>A0A3N4I245_ASCIM</name>
<feature type="signal peptide" evidence="1">
    <location>
        <begin position="1"/>
        <end position="22"/>
    </location>
</feature>
<keyword evidence="3" id="KW-1185">Reference proteome</keyword>
<evidence type="ECO:0000313" key="2">
    <source>
        <dbReference type="EMBL" id="RPA80172.1"/>
    </source>
</evidence>
<dbReference type="AlphaFoldDB" id="A0A3N4I245"/>
<protein>
    <submittedName>
        <fullName evidence="2">Uncharacterized protein</fullName>
    </submittedName>
</protein>